<keyword evidence="3" id="KW-1185">Reference proteome</keyword>
<gene>
    <name evidence="2" type="ORF">ACFOW9_10680</name>
</gene>
<dbReference type="Gene3D" id="3.30.70.1450">
    <property type="entry name" value="Regulator of K+ conductance, C-terminal domain"/>
    <property type="match status" value="1"/>
</dbReference>
<dbReference type="SUPFAM" id="SSF116726">
    <property type="entry name" value="TrkA C-terminal domain-like"/>
    <property type="match status" value="1"/>
</dbReference>
<sequence length="161" mass="17013">MNIEETPLPGIGVRRELRLATGRRIGVVTHRDGHTELILSRVDDPDACAASIPLSAEEASALGSLLGSAQLIAQLTAEQKNVQGVTTHQIMIRPGSRYDGRPLGETAMRTMTGTSIVALLRENSVIGSPRPDQILLSGDLVVIVGTDDGLMEAAAILQARA</sequence>
<dbReference type="PROSITE" id="PS51202">
    <property type="entry name" value="RCK_C"/>
    <property type="match status" value="1"/>
</dbReference>
<dbReference type="InterPro" id="IPR006037">
    <property type="entry name" value="RCK_C"/>
</dbReference>
<dbReference type="Proteomes" id="UP001595773">
    <property type="component" value="Unassembled WGS sequence"/>
</dbReference>
<evidence type="ECO:0000259" key="1">
    <source>
        <dbReference type="PROSITE" id="PS51202"/>
    </source>
</evidence>
<dbReference type="Pfam" id="PF02080">
    <property type="entry name" value="TrkA_C"/>
    <property type="match status" value="1"/>
</dbReference>
<dbReference type="PIRSF" id="PIRSF005028">
    <property type="entry name" value="KhtT"/>
    <property type="match status" value="1"/>
</dbReference>
<reference evidence="3" key="1">
    <citation type="journal article" date="2019" name="Int. J. Syst. Evol. Microbiol.">
        <title>The Global Catalogue of Microorganisms (GCM) 10K type strain sequencing project: providing services to taxonomists for standard genome sequencing and annotation.</title>
        <authorList>
            <consortium name="The Broad Institute Genomics Platform"/>
            <consortium name="The Broad Institute Genome Sequencing Center for Infectious Disease"/>
            <person name="Wu L."/>
            <person name="Ma J."/>
        </authorList>
    </citation>
    <scope>NUCLEOTIDE SEQUENCE [LARGE SCALE GENOMIC DNA]</scope>
    <source>
        <strain evidence="3">CGMCC 1.10698</strain>
    </source>
</reference>
<dbReference type="InterPro" id="IPR050144">
    <property type="entry name" value="AAE_transporter"/>
</dbReference>
<evidence type="ECO:0000313" key="3">
    <source>
        <dbReference type="Proteomes" id="UP001595773"/>
    </source>
</evidence>
<dbReference type="InterPro" id="IPR036721">
    <property type="entry name" value="RCK_C_sf"/>
</dbReference>
<name>A0ABV8R0Q4_9MICC</name>
<dbReference type="InterPro" id="IPR058776">
    <property type="entry name" value="KhtT-like_N"/>
</dbReference>
<organism evidence="2 3">
    <name type="scientific">Arthrobacter cryoconiti</name>
    <dbReference type="NCBI Taxonomy" id="748907"/>
    <lineage>
        <taxon>Bacteria</taxon>
        <taxon>Bacillati</taxon>
        <taxon>Actinomycetota</taxon>
        <taxon>Actinomycetes</taxon>
        <taxon>Micrococcales</taxon>
        <taxon>Micrococcaceae</taxon>
        <taxon>Arthrobacter</taxon>
    </lineage>
</organism>
<dbReference type="Pfam" id="PF25991">
    <property type="entry name" value="KhtT_N"/>
    <property type="match status" value="1"/>
</dbReference>
<protein>
    <submittedName>
        <fullName evidence="2">Cation:proton antiporter regulatory subunit</fullName>
    </submittedName>
</protein>
<dbReference type="EMBL" id="JBHSCQ010000017">
    <property type="protein sequence ID" value="MFC4266064.1"/>
    <property type="molecule type" value="Genomic_DNA"/>
</dbReference>
<comment type="caution">
    <text evidence="2">The sequence shown here is derived from an EMBL/GenBank/DDBJ whole genome shotgun (WGS) entry which is preliminary data.</text>
</comment>
<dbReference type="RefSeq" id="WP_230066894.1">
    <property type="nucleotide sequence ID" value="NZ_BAABLL010000008.1"/>
</dbReference>
<proteinExistence type="predicted"/>
<dbReference type="PANTHER" id="PTHR30445">
    <property type="entry name" value="K(+)_H(+) ANTIPORTER SUBUNIT KHTT"/>
    <property type="match status" value="1"/>
</dbReference>
<dbReference type="PANTHER" id="PTHR30445:SF8">
    <property type="entry name" value="K(+)_H(+) ANTIPORTER SUBUNIT KHTT"/>
    <property type="match status" value="1"/>
</dbReference>
<dbReference type="InterPro" id="IPR026278">
    <property type="entry name" value="KhtT"/>
</dbReference>
<evidence type="ECO:0000313" key="2">
    <source>
        <dbReference type="EMBL" id="MFC4266064.1"/>
    </source>
</evidence>
<accession>A0ABV8R0Q4</accession>
<feature type="domain" description="RCK C-terminal" evidence="1">
    <location>
        <begin position="75"/>
        <end position="159"/>
    </location>
</feature>